<accession>A0A0F9MBM9</accession>
<dbReference type="SUPFAM" id="SSF55729">
    <property type="entry name" value="Acyl-CoA N-acyltransferases (Nat)"/>
    <property type="match status" value="1"/>
</dbReference>
<proteinExistence type="predicted"/>
<dbReference type="EMBL" id="LAZR01005063">
    <property type="protein sequence ID" value="KKN03164.1"/>
    <property type="molecule type" value="Genomic_DNA"/>
</dbReference>
<gene>
    <name evidence="1" type="ORF">LCGC14_1110390</name>
</gene>
<evidence type="ECO:0008006" key="2">
    <source>
        <dbReference type="Google" id="ProtNLM"/>
    </source>
</evidence>
<reference evidence="1" key="1">
    <citation type="journal article" date="2015" name="Nature">
        <title>Complex archaea that bridge the gap between prokaryotes and eukaryotes.</title>
        <authorList>
            <person name="Spang A."/>
            <person name="Saw J.H."/>
            <person name="Jorgensen S.L."/>
            <person name="Zaremba-Niedzwiedzka K."/>
            <person name="Martijn J."/>
            <person name="Lind A.E."/>
            <person name="van Eijk R."/>
            <person name="Schleper C."/>
            <person name="Guy L."/>
            <person name="Ettema T.J."/>
        </authorList>
    </citation>
    <scope>NUCLEOTIDE SEQUENCE</scope>
</reference>
<dbReference type="InterPro" id="IPR016181">
    <property type="entry name" value="Acyl_CoA_acyltransferase"/>
</dbReference>
<protein>
    <recommendedName>
        <fullName evidence="2">N-acetyltransferase domain-containing protein</fullName>
    </recommendedName>
</protein>
<comment type="caution">
    <text evidence="1">The sequence shown here is derived from an EMBL/GenBank/DDBJ whole genome shotgun (WGS) entry which is preliminary data.</text>
</comment>
<name>A0A0F9MBM9_9ZZZZ</name>
<evidence type="ECO:0000313" key="1">
    <source>
        <dbReference type="EMBL" id="KKN03164.1"/>
    </source>
</evidence>
<sequence length="134" mass="15498">MRLLNTKEPDDVAKIYPWLIPTKTETRMNIASELFGRLKEKPADTFVLVAIEKNITRCVVIAYVSSKRVVWLWQSQAEPGFKHSKLMMDALKSWARGKGAKKIGIGVPDERKKAFVRRWGFKELRNGELRLKLK</sequence>
<dbReference type="Gene3D" id="3.40.630.30">
    <property type="match status" value="1"/>
</dbReference>
<dbReference type="AlphaFoldDB" id="A0A0F9MBM9"/>
<organism evidence="1">
    <name type="scientific">marine sediment metagenome</name>
    <dbReference type="NCBI Taxonomy" id="412755"/>
    <lineage>
        <taxon>unclassified sequences</taxon>
        <taxon>metagenomes</taxon>
        <taxon>ecological metagenomes</taxon>
    </lineage>
</organism>